<organism evidence="2 3">
    <name type="scientific">Callosobruchus maculatus</name>
    <name type="common">Southern cowpea weevil</name>
    <name type="synonym">Pulse bruchid</name>
    <dbReference type="NCBI Taxonomy" id="64391"/>
    <lineage>
        <taxon>Eukaryota</taxon>
        <taxon>Metazoa</taxon>
        <taxon>Ecdysozoa</taxon>
        <taxon>Arthropoda</taxon>
        <taxon>Hexapoda</taxon>
        <taxon>Insecta</taxon>
        <taxon>Pterygota</taxon>
        <taxon>Neoptera</taxon>
        <taxon>Endopterygota</taxon>
        <taxon>Coleoptera</taxon>
        <taxon>Polyphaga</taxon>
        <taxon>Cucujiformia</taxon>
        <taxon>Chrysomeloidea</taxon>
        <taxon>Chrysomelidae</taxon>
        <taxon>Bruchinae</taxon>
        <taxon>Bruchini</taxon>
        <taxon>Callosobruchus</taxon>
    </lineage>
</organism>
<accession>A0A653DC58</accession>
<evidence type="ECO:0000313" key="3">
    <source>
        <dbReference type="Proteomes" id="UP000410492"/>
    </source>
</evidence>
<reference evidence="2 3" key="1">
    <citation type="submission" date="2019-01" db="EMBL/GenBank/DDBJ databases">
        <authorList>
            <person name="Sayadi A."/>
        </authorList>
    </citation>
    <scope>NUCLEOTIDE SEQUENCE [LARGE SCALE GENOMIC DNA]</scope>
</reference>
<dbReference type="Proteomes" id="UP000410492">
    <property type="component" value="Unassembled WGS sequence"/>
</dbReference>
<evidence type="ECO:0000256" key="1">
    <source>
        <dbReference type="SAM" id="MobiDB-lite"/>
    </source>
</evidence>
<dbReference type="EMBL" id="CAACVG010011300">
    <property type="protein sequence ID" value="VEN57785.1"/>
    <property type="molecule type" value="Genomic_DNA"/>
</dbReference>
<feature type="compositionally biased region" description="Low complexity" evidence="1">
    <location>
        <begin position="62"/>
        <end position="74"/>
    </location>
</feature>
<sequence length="108" mass="11648">MRKGRTWVLLASSRAAPNCCTCSATRSAARASATKSTPLNLTILMLAAVNQHVWATNATTWRRASTRTSTPPASKCTITRSANARTASIPSRSTSRPRRSSALKTWQS</sequence>
<gene>
    <name evidence="2" type="ORF">CALMAC_LOCUS16326</name>
</gene>
<feature type="compositionally biased region" description="Low complexity" evidence="1">
    <location>
        <begin position="84"/>
        <end position="94"/>
    </location>
</feature>
<keyword evidence="3" id="KW-1185">Reference proteome</keyword>
<name>A0A653DC58_CALMS</name>
<protein>
    <submittedName>
        <fullName evidence="2">Uncharacterized protein</fullName>
    </submittedName>
</protein>
<proteinExistence type="predicted"/>
<evidence type="ECO:0000313" key="2">
    <source>
        <dbReference type="EMBL" id="VEN57785.1"/>
    </source>
</evidence>
<dbReference type="AlphaFoldDB" id="A0A653DC58"/>
<feature type="region of interest" description="Disordered" evidence="1">
    <location>
        <begin position="62"/>
        <end position="108"/>
    </location>
</feature>